<name>A0A0B6VRB2_9CAUD</name>
<dbReference type="GeneID" id="26519078"/>
<dbReference type="RefSeq" id="YP_009190442.1">
    <property type="nucleotide sequence ID" value="NC_028683.1"/>
</dbReference>
<evidence type="ECO:0000313" key="1">
    <source>
        <dbReference type="EMBL" id="BAQ22934.1"/>
    </source>
</evidence>
<reference evidence="1 2" key="1">
    <citation type="submission" date="2015-02" db="EMBL/GenBank/DDBJ databases">
        <title>Complete genome sequences of Edwardsiella bacteriophages, PEi20 and PEi26.</title>
        <authorList>
            <person name="Yasuike M."/>
            <person name="Nishiki I."/>
            <person name="Iwasaki Y."/>
            <person name="Nakamura Y."/>
            <person name="Fujiwara A."/>
            <person name="Hassan E.S."/>
            <person name="Mahmoud M.M."/>
            <person name="Kawato Y."/>
            <person name="Nagai S."/>
            <person name="Kobayashi T."/>
            <person name="Ototake M."/>
            <person name="Nakai T."/>
        </authorList>
    </citation>
    <scope>NUCLEOTIDE SEQUENCE [LARGE SCALE GENOMIC DNA]</scope>
</reference>
<dbReference type="EMBL" id="AP014714">
    <property type="protein sequence ID" value="BAQ22934.1"/>
    <property type="molecule type" value="Genomic_DNA"/>
</dbReference>
<proteinExistence type="predicted"/>
<organism evidence="1 2">
    <name type="scientific">Edwardsiella phage PEi20</name>
    <dbReference type="NCBI Taxonomy" id="1608310"/>
    <lineage>
        <taxon>Viruses</taxon>
        <taxon>Duplodnaviria</taxon>
        <taxon>Heunggongvirae</taxon>
        <taxon>Uroviricota</taxon>
        <taxon>Caudoviricetes</taxon>
        <taxon>Pantevenvirales</taxon>
        <taxon>Straboviridae</taxon>
        <taxon>Tevenvirinae</taxon>
        <taxon>Kanagawavirus</taxon>
        <taxon>Kanagawavirus pei20</taxon>
    </lineage>
</organism>
<dbReference type="KEGG" id="vg:26519078"/>
<protein>
    <submittedName>
        <fullName evidence="1">Uncharacterized protein</fullName>
    </submittedName>
</protein>
<sequence length="60" mass="7048">MKRNLYLIKFLKNGSEHDYQIPAKNEYDACVRLGQIYGDDRECRDDVEIEIQSVTLKVRG</sequence>
<evidence type="ECO:0000313" key="2">
    <source>
        <dbReference type="Proteomes" id="UP000204657"/>
    </source>
</evidence>
<keyword evidence="2" id="KW-1185">Reference proteome</keyword>
<accession>A0A0B6VRB2</accession>
<dbReference type="Proteomes" id="UP000204657">
    <property type="component" value="Segment"/>
</dbReference>